<dbReference type="Pfam" id="PF19798">
    <property type="entry name" value="Sulfotransfer_5"/>
    <property type="match status" value="1"/>
</dbReference>
<accession>A0A1D9G0Y4</accession>
<dbReference type="InterPro" id="IPR027417">
    <property type="entry name" value="P-loop_NTPase"/>
</dbReference>
<dbReference type="InterPro" id="IPR053226">
    <property type="entry name" value="Pyrrolopyrazine_biosynth_F"/>
</dbReference>
<sequence length="258" mass="30613">MTTKHIAMWACPRSRSTAITRAFEQIDDCMIYDEPLDGCCFVNSFIDHDRIDYAPEFLSRHPDTNYSSIIKKLMGDLPDKKSFSFQKHMSNNLLPEFEKSWIFKVKNFFLIRNPRETVFSYWKARTASGFAWEEWESRVGWEEHYQLFKEIEDLTQEKLLVIDSGDLVKNPRNYLKVLCSKLGVKLTEKMLYWEPSKTKVLSWKNTTFEKFSENVINSSGFFDKSQEEINIPDILEPCIDKCMPFYEEMSKYRLMVED</sequence>
<gene>
    <name evidence="1" type="ORF">BJP36_16595</name>
</gene>
<protein>
    <submittedName>
        <fullName evidence="1">Sulfotransferase domain-containing protein</fullName>
    </submittedName>
</protein>
<dbReference type="Proteomes" id="UP000176944">
    <property type="component" value="Chromosome"/>
</dbReference>
<evidence type="ECO:0000313" key="1">
    <source>
        <dbReference type="EMBL" id="AOY81282.2"/>
    </source>
</evidence>
<dbReference type="PANTHER" id="PTHR48419">
    <property type="entry name" value="SULFOTRANSFERASE DOMAIN-CONTAINING PROTEIN"/>
    <property type="match status" value="1"/>
</dbReference>
<reference evidence="1" key="1">
    <citation type="journal article" date="2017" name="Proc. Natl. Acad. Sci. U.S.A.">
        <title>Comparative genomics uncovers the prolific and distinctive metabolic potential of the cyanobacterial genus Moorea.</title>
        <authorList>
            <person name="Leao T."/>
            <person name="Castelao G."/>
            <person name="Korobeynikov A."/>
            <person name="Monroe E.A."/>
            <person name="Podell S."/>
            <person name="Glukhov E."/>
            <person name="Allen E.E."/>
            <person name="Gerwick W.H."/>
            <person name="Gerwick L."/>
        </authorList>
    </citation>
    <scope>NUCLEOTIDE SEQUENCE</scope>
    <source>
        <strain evidence="1">JHB</strain>
    </source>
</reference>
<name>A0A1D9G0Y4_MOOP1</name>
<dbReference type="SUPFAM" id="SSF52540">
    <property type="entry name" value="P-loop containing nucleoside triphosphate hydrolases"/>
    <property type="match status" value="1"/>
</dbReference>
<dbReference type="PANTHER" id="PTHR48419:SF1">
    <property type="entry name" value="SULFOTRANSFERASE DOMAIN-CONTAINING PROTEIN"/>
    <property type="match status" value="1"/>
</dbReference>
<proteinExistence type="predicted"/>
<dbReference type="Gene3D" id="3.40.50.300">
    <property type="entry name" value="P-loop containing nucleotide triphosphate hydrolases"/>
    <property type="match status" value="1"/>
</dbReference>
<dbReference type="AlphaFoldDB" id="A0A1D9G0Y4"/>
<reference evidence="1" key="2">
    <citation type="submission" date="2022-10" db="EMBL/GenBank/DDBJ databases">
        <authorList>
            <person name="Ngo T.-E."/>
        </authorList>
    </citation>
    <scope>NUCLEOTIDE SEQUENCE</scope>
    <source>
        <strain evidence="1">JHB</strain>
    </source>
</reference>
<organism evidence="1">
    <name type="scientific">Moorena producens (strain JHB)</name>
    <dbReference type="NCBI Taxonomy" id="1454205"/>
    <lineage>
        <taxon>Bacteria</taxon>
        <taxon>Bacillati</taxon>
        <taxon>Cyanobacteriota</taxon>
        <taxon>Cyanophyceae</taxon>
        <taxon>Coleofasciculales</taxon>
        <taxon>Coleofasciculaceae</taxon>
        <taxon>Moorena</taxon>
    </lineage>
</organism>
<dbReference type="EMBL" id="CP017708">
    <property type="protein sequence ID" value="AOY81282.2"/>
    <property type="molecule type" value="Genomic_DNA"/>
</dbReference>